<accession>A0A2W5F6K7</accession>
<feature type="transmembrane region" description="Helical" evidence="1">
    <location>
        <begin position="35"/>
        <end position="58"/>
    </location>
</feature>
<evidence type="ECO:0000256" key="1">
    <source>
        <dbReference type="SAM" id="Phobius"/>
    </source>
</evidence>
<comment type="caution">
    <text evidence="2">The sequence shown here is derived from an EMBL/GenBank/DDBJ whole genome shotgun (WGS) entry which is preliminary data.</text>
</comment>
<dbReference type="EMBL" id="QFOI01000090">
    <property type="protein sequence ID" value="PZP49894.1"/>
    <property type="molecule type" value="Genomic_DNA"/>
</dbReference>
<sequence length="151" mass="17669">MKSSNTIVWYWFWKSIVFVIELIVLFSGSFSIMDIIGFCVSLGFIGGACYFGICLLIHKQVIWYRNHIDMERTRLSEPIVFLLIDSLSCIVIVSLFVILARDKNIILALGIFIMIPICVGWIIAYRHYWIKYFKNTYSSFYKNNHHGKSNH</sequence>
<organism evidence="2 3">
    <name type="scientific">Pseudopedobacter saltans</name>
    <dbReference type="NCBI Taxonomy" id="151895"/>
    <lineage>
        <taxon>Bacteria</taxon>
        <taxon>Pseudomonadati</taxon>
        <taxon>Bacteroidota</taxon>
        <taxon>Sphingobacteriia</taxon>
        <taxon>Sphingobacteriales</taxon>
        <taxon>Sphingobacteriaceae</taxon>
        <taxon>Pseudopedobacter</taxon>
    </lineage>
</organism>
<reference evidence="2 3" key="1">
    <citation type="submission" date="2017-11" db="EMBL/GenBank/DDBJ databases">
        <title>Infants hospitalized years apart are colonized by the same room-sourced microbial strains.</title>
        <authorList>
            <person name="Brooks B."/>
            <person name="Olm M.R."/>
            <person name="Firek B.A."/>
            <person name="Baker R."/>
            <person name="Thomas B.C."/>
            <person name="Morowitz M.J."/>
            <person name="Banfield J.F."/>
        </authorList>
    </citation>
    <scope>NUCLEOTIDE SEQUENCE [LARGE SCALE GENOMIC DNA]</scope>
    <source>
        <strain evidence="2">S2_009_000_R2_76</strain>
    </source>
</reference>
<keyword evidence="1" id="KW-0472">Membrane</keyword>
<dbReference type="AlphaFoldDB" id="A0A2W5F6K7"/>
<keyword evidence="1" id="KW-0812">Transmembrane</keyword>
<feature type="transmembrane region" description="Helical" evidence="1">
    <location>
        <begin position="105"/>
        <end position="125"/>
    </location>
</feature>
<feature type="transmembrane region" description="Helical" evidence="1">
    <location>
        <begin position="79"/>
        <end position="99"/>
    </location>
</feature>
<proteinExistence type="predicted"/>
<feature type="transmembrane region" description="Helical" evidence="1">
    <location>
        <begin position="7"/>
        <end position="29"/>
    </location>
</feature>
<name>A0A2W5F6K7_9SPHI</name>
<keyword evidence="1" id="KW-1133">Transmembrane helix</keyword>
<dbReference type="Proteomes" id="UP000249645">
    <property type="component" value="Unassembled WGS sequence"/>
</dbReference>
<gene>
    <name evidence="2" type="ORF">DI598_06795</name>
</gene>
<protein>
    <submittedName>
        <fullName evidence="2">Uncharacterized protein</fullName>
    </submittedName>
</protein>
<evidence type="ECO:0000313" key="3">
    <source>
        <dbReference type="Proteomes" id="UP000249645"/>
    </source>
</evidence>
<evidence type="ECO:0000313" key="2">
    <source>
        <dbReference type="EMBL" id="PZP49894.1"/>
    </source>
</evidence>